<reference evidence="2" key="1">
    <citation type="submission" date="2019-03" db="EMBL/GenBank/DDBJ databases">
        <title>Improved annotation for the trematode Fasciola hepatica.</title>
        <authorList>
            <person name="Choi Y.-J."/>
            <person name="Martin J."/>
            <person name="Mitreva M."/>
        </authorList>
    </citation>
    <scope>NUCLEOTIDE SEQUENCE [LARGE SCALE GENOMIC DNA]</scope>
</reference>
<protein>
    <submittedName>
        <fullName evidence="2">Uncharacterized protein</fullName>
    </submittedName>
</protein>
<organism evidence="2 3">
    <name type="scientific">Fasciola hepatica</name>
    <name type="common">Liver fluke</name>
    <dbReference type="NCBI Taxonomy" id="6192"/>
    <lineage>
        <taxon>Eukaryota</taxon>
        <taxon>Metazoa</taxon>
        <taxon>Spiralia</taxon>
        <taxon>Lophotrochozoa</taxon>
        <taxon>Platyhelminthes</taxon>
        <taxon>Trematoda</taxon>
        <taxon>Digenea</taxon>
        <taxon>Plagiorchiida</taxon>
        <taxon>Echinostomata</taxon>
        <taxon>Echinostomatoidea</taxon>
        <taxon>Fasciolidae</taxon>
        <taxon>Fasciola</taxon>
    </lineage>
</organism>
<feature type="region of interest" description="Disordered" evidence="1">
    <location>
        <begin position="880"/>
        <end position="906"/>
    </location>
</feature>
<dbReference type="EMBL" id="JXXN02000580">
    <property type="protein sequence ID" value="THD26938.1"/>
    <property type="molecule type" value="Genomic_DNA"/>
</dbReference>
<feature type="region of interest" description="Disordered" evidence="1">
    <location>
        <begin position="1728"/>
        <end position="1754"/>
    </location>
</feature>
<feature type="compositionally biased region" description="Polar residues" evidence="1">
    <location>
        <begin position="1677"/>
        <end position="1695"/>
    </location>
</feature>
<evidence type="ECO:0000313" key="2">
    <source>
        <dbReference type="EMBL" id="THD26938.1"/>
    </source>
</evidence>
<feature type="compositionally biased region" description="Basic and acidic residues" evidence="1">
    <location>
        <begin position="269"/>
        <end position="282"/>
    </location>
</feature>
<accession>A0A2H1CNM6</accession>
<feature type="compositionally biased region" description="Basic and acidic residues" evidence="1">
    <location>
        <begin position="4052"/>
        <end position="4062"/>
    </location>
</feature>
<evidence type="ECO:0000313" key="3">
    <source>
        <dbReference type="Proteomes" id="UP000230066"/>
    </source>
</evidence>
<feature type="compositionally biased region" description="Basic and acidic residues" evidence="1">
    <location>
        <begin position="307"/>
        <end position="343"/>
    </location>
</feature>
<feature type="compositionally biased region" description="Basic and acidic residues" evidence="1">
    <location>
        <begin position="495"/>
        <end position="508"/>
    </location>
</feature>
<feature type="region of interest" description="Disordered" evidence="1">
    <location>
        <begin position="3841"/>
        <end position="3880"/>
    </location>
</feature>
<feature type="compositionally biased region" description="Low complexity" evidence="1">
    <location>
        <begin position="880"/>
        <end position="889"/>
    </location>
</feature>
<feature type="compositionally biased region" description="Basic and acidic residues" evidence="1">
    <location>
        <begin position="1992"/>
        <end position="2003"/>
    </location>
</feature>
<feature type="compositionally biased region" description="Polar residues" evidence="1">
    <location>
        <begin position="601"/>
        <end position="611"/>
    </location>
</feature>
<feature type="compositionally biased region" description="Basic and acidic residues" evidence="1">
    <location>
        <begin position="387"/>
        <end position="412"/>
    </location>
</feature>
<keyword evidence="3" id="KW-1185">Reference proteome</keyword>
<feature type="compositionally biased region" description="Polar residues" evidence="1">
    <location>
        <begin position="251"/>
        <end position="267"/>
    </location>
</feature>
<evidence type="ECO:0000256" key="1">
    <source>
        <dbReference type="SAM" id="MobiDB-lite"/>
    </source>
</evidence>
<feature type="region of interest" description="Disordered" evidence="1">
    <location>
        <begin position="3962"/>
        <end position="4072"/>
    </location>
</feature>
<feature type="compositionally biased region" description="Basic and acidic residues" evidence="1">
    <location>
        <begin position="3964"/>
        <end position="3980"/>
    </location>
</feature>
<feature type="compositionally biased region" description="Basic and acidic residues" evidence="1">
    <location>
        <begin position="80"/>
        <end position="95"/>
    </location>
</feature>
<proteinExistence type="predicted"/>
<feature type="region of interest" description="Disordered" evidence="1">
    <location>
        <begin position="1672"/>
        <end position="1695"/>
    </location>
</feature>
<feature type="compositionally biased region" description="Low complexity" evidence="1">
    <location>
        <begin position="194"/>
        <end position="210"/>
    </location>
</feature>
<comment type="caution">
    <text evidence="2">The sequence shown here is derived from an EMBL/GenBank/DDBJ whole genome shotgun (WGS) entry which is preliminary data.</text>
</comment>
<feature type="region of interest" description="Disordered" evidence="1">
    <location>
        <begin position="1265"/>
        <end position="1293"/>
    </location>
</feature>
<sequence>MLQPEATARVLPNEPDKGDDSTMRKTSLRRVPDRREKPVRQPEEVKPVMPSKPIDAPPRPVFRQSRAMPKPAPAPVVKPEPTKKTEPRPVVREKPSALPSSEPPPPVLVKPKPRLKRAPPPQPKLPVPKVSPKIPSPSPESASLLDTSVADLPNAMVDDLMPEILSIEEKDQSLSWPLQPEVNALEVPPKSPTESVPSLQQEQQQVLSSQEEQDMSSAAGIPSNRSEGVAAQAIGADHIRTLDDIHASQPFADQSTVRRVSQDSNLLRQIHDGQSDATKPLDETAAETMPRVLSQMATEKEEDEGHLEEPDQVDHIKPGELQETSRKQIDQDTKFQKQLRDETIVEPESVGLSSVRSLPGPISEEAQKSTVPSPEMNPTIDSSQPEIGREPDQAHVEGKVKQLQDEKIEQLSKQEPSSAKPMEPQASLSVVAKQETQDALKQPRTPQPPNKGQSSVERIADKGLSKQLLDANSDQTDGPEAQSTRSIKPPSESGIDVKSESLREEYRASRMEVRTSEIAAQQRVGADGQLKKQLHDEEQCEMALTAELSVELLASTASDEAVGTVEKPQSEAELNVNEPTVGDSNLKLVTDHQDMMKPLQDAQSDLTSQSEQEAKSVEGTSAMAIQSEVVPEVSETAIKHDEISVAGAPDRGLVSKDLSLIKQLQDASVHESSISAAPSARSMDVVSGTALELTEKPHTIGPSSGGEPPKLAVPVQDRLEKIGSEISLLPEGMIGQQISPGTMIREDNVAMQDIDNITRLPSPADAGSRLAQVTVEPAEQFCGSETQQDLAAALATSRTSDTTPLPSITKETSVTMAAESQPEKIEAAMDVTMTIAERKASRSMIMENPSEQITDKNLSQPKVPSQEVEQMPFLGTTLSEEATESTAASVGDEPTTHLNRVGEPREILSAPKSEKYDEKQSEVKLLQQEIIDGAIMPEAASLPSAESAPSTAPFVDVETGGILKSGTEEMLQIMEPGAEPYDINQRRSKEIHDETVVPPISPTGVESIASETSSAINATEAQKQIDISTKNLTIPKSPEELGHISADHSLVEQAQDEEIGLITREKTSAETFEAVDSAVALAGGEHNLGEKTGADQKTLEKALSSPISSILSQDKTEVDRAQNGSQDYRFQTPLPCRRTSSETLTMRHSSMIEIRELDKSPATVTTEPFRSAVNRVSVSANHSIHVRGGAIEMEDKVLTDQVYERVPLVERKSSEDGLQMQPPRIQAESGLNGPPMTKSTRLRIDESPKPVPHESPHIIELPTRNQGITSDTTRGTEQGPYGSSTGPTVGSESTRNISFRTLVSVMHRRSNTVGTSLDQTEFRPHSLSLMSIHTKLNFSDDSRENADFHTQTIIRVSSLPGNLAQLSDQMKEIAELTERTRTIPEKSCREMQINISQNIQLKVNGCESQLLRPETSSPHSSHGRRMVAANVAAVAPLSDSGQPVSLVSKAFCQLQSAAEHGLIKSDLQQQPFTSETGSSMDKTHSIANHIYVPDRPDPKLIGLCFINGPNGEPISTTAADSMEPNLVIALNDASVVDADKLLSQSAHSLVITQEIAVANEYELELEDTELESPTTPHDQIMANIVNGPEFLDKSNETQPQHANLLVAVNRATDDEWQPARLSPGAVSVADTIIQHETPKLETQAPSLISLQVITAPESAGKTKEVIQTEDIPRGSNVPATSTVGRPQFGEDSQNPIGFTDFIPNTTGSSEPDSPVPSAWTLLVEQNQDGETNGKSSFAHQSPWDASSTNQTTYPTESMMSPFGLTEPNDSPQIVPPVNGTTNGMDSKALVTPPTTTQWVDAEDQIPERTILSPKQTPNVDGLETTKPKISVRMKRSNTNEQLTTNKVTNHPPFSEKGTSGCNLVQNIDAKTGTRPIADAQTESRHYTTANVYLDVTDSRSKKGSIEIHSRAAVLRNRSDNRQTSDRSEAQLQLTQKSRSPEFVEALNLAVSVMLADEGELELIARVNVCIDETEIQTEEQEDHRSPLPGSSVEKEPNNRDWIRHPKCLPRSESMEDSTMPPKSATFNISTMTRVDLTVNGTSDTCKKGDLINEDRNPKCDPVNPEASGNHPLEIKILMESIMNVPSPSSLSNIKDALPIQIPEQETAMDAEVFVQTTFSTSDNAQNSEFISFRREINPESNRTLEEVEKTAELPAVYVKMLGDASLSIPNRNEIPEQENRSNMERDEPSLCYTCSTSESFSKSELESLHSSSICAAMIPRDKLIDLFVKSFPSKIRMGSDQPNLCPQSHAQCITDSAHRTTPRIPNEMHVSRCCGISSYNQLLESWTTCESDEPITNSVNFAKSAPTCPLDTMIHPRMKVNLVSNQTNRCPDPHPRSTISEHQLNTPTIVPYQIYDKDLVIPRSEIRLSSVQILDSFEDHFFHGFSVSGQSTQCVLITTDKTTQLRNTTMTTTTQPSLENQIVQQPLLEVILSSCQVSEIWKEPKILLNSGQTTRALLRRSIKTLMIASLHFPSHLEAEQLMFTSLDSEDCRALCTAVLNVQVLDQTYSIHRKITPLEEQFNLRYDRVFPYSKLLTNLEHLCPIKSTTDKFISKLRSTFVPVMSLDSDNYFDCCCSVYPSITDCTSAISWEHISEICSTPDIRSSESIVFRATNLCAVNWTPNESPDCHHYCMEFQGNIQSCQVVLSPPPSPPSVCSSSLTISSLLESNHFKDTLDVIGTKGFVSDPDKLEYDHFSPLGSAIRPTASPCMGDSDPMIDFPWPNECLVPARNRYNRIQENTVSSVLKEALVQSTPSVTSTCSLSKSFKNCSHITSVLGKPLKRRRTSYSESDRSICSENELLFVTENLKITKPVHSPTESQAHPKLVLTPTVARPDDPIMLISSRAAEPALDNTVTRNHKNYLFARTRPTDIVSQTVLNIPCKRRHSMEGHASPLLHYLAQTQGDPRVVHLTRSRCESLNRSNSVSSLMSAVSTDLLIENAVSIRGNHDSQIDPPPIDRYVSQTPLVSCLVDQYSSLIASEQRSVNPNLLINSSGHFATHSCPIYTPDSTEMIDSKPNASFTDIIRSDDISLRNDQQSVASCSGRHNPTAEFTVTLFDPIEVDQNTVLRDRFVRHRSFCMVRPITKFYSQSDCVLPGIGFDHPLCNEALRRIDHQKYHPLTRNDRQIHKLKKCRLLLRQSTSEISDRLLTDHSGVLYDTDHYRMRLPPLFEPKLWNRIPLEFIRFPNITFLIGYQMRQQVNEWNSNQSACEIPTILSLAVVQIDLTTPVCFSTEFIQRHLGLSTEMHNHFQWAKLYKHNLARSGRPWHIYPVDMLSKRVKKIYLWSSSVCTNQCSITQSESIQFFSSLSVTFQISDLSSISDTTKTDLNHCPVQSFVGVDISECYYSAISVTLTFLSLNVAFMVPNASICNFHSANESTFQLSENKLQMNVHTAYVAEKHNPCFPPNLAFHGYPGGQNLRLARYFRTTLENLANFPNALLDSTVQTIQPLLKVHAFTEVIPRPKNRHSYGSSGRKVVLVKQTVGSLWIMAVIHVITQSFFERYSCELQIFSPEVQLVYVNNIDGYRVSHQMIDSSDLIPNSRLHTTTGRFVHSFDASCQVANWTEMDCSSSSGQLTGLDSTTLSSSIQLRTTGFIVEVDDLSLVQTNIVCTGRKINSFTEREFSDPVQTELLSDSVQLRSTNGKIFEDNEYKQSIPGNFLIRPQVQHTKTIMNISRSARGTPFRPGSFILLSTESREVHDTPPADTYLSLRRSSTSSKTSCDSKCHIRDHVKEDRRRRWDAPPNKSAFGIAVSQKDIGSSYNTGTFGSHIQIPKRNFILSTAGDAIEGFIRTEQVNKLSITKPKNPNHFVPVDRKLPNRIGNSTKLMNIEHGSKITDLIKPDLPKTGSVRQPSRIPVTQLSKNPPSSSVSPRQACRSARGHSLTVRNDRGVKSTHDRLKSGKKSVINETNIPSKDQQIVAFKSRIPVRAKTLQKANTENVKTKMSSTKQVSYSTLHSQQILQRTHRFEKPTALSELREGRASRNSRSPRSFVMSSEGVKIVAPKLDVDKPPSRNEKRLLGPANPNEMNNPSGVRCSTGPRLASRPNFRTMNKRKPDLVPDSKGSKTTLVARKV</sequence>
<gene>
    <name evidence="2" type="ORF">D915_002158</name>
</gene>
<feature type="compositionally biased region" description="Basic and acidic residues" evidence="1">
    <location>
        <begin position="4004"/>
        <end position="4017"/>
    </location>
</feature>
<feature type="region of interest" description="Disordered" evidence="1">
    <location>
        <begin position="560"/>
        <end position="584"/>
    </location>
</feature>
<feature type="compositionally biased region" description="Polar residues" evidence="1">
    <location>
        <begin position="470"/>
        <end position="486"/>
    </location>
</feature>
<feature type="region of interest" description="Disordered" evidence="1">
    <location>
        <begin position="1914"/>
        <end position="1937"/>
    </location>
</feature>
<feature type="region of interest" description="Disordered" evidence="1">
    <location>
        <begin position="245"/>
        <end position="508"/>
    </location>
</feature>
<feature type="region of interest" description="Disordered" evidence="1">
    <location>
        <begin position="597"/>
        <end position="620"/>
    </location>
</feature>
<feature type="compositionally biased region" description="Polar residues" evidence="1">
    <location>
        <begin position="3847"/>
        <end position="3870"/>
    </location>
</feature>
<dbReference type="Proteomes" id="UP000230066">
    <property type="component" value="Unassembled WGS sequence"/>
</dbReference>
<name>A0A2H1CNM6_FASHE</name>
<feature type="region of interest" description="Disordered" evidence="1">
    <location>
        <begin position="172"/>
        <end position="232"/>
    </location>
</feature>
<feature type="compositionally biased region" description="Basic and acidic residues" evidence="1">
    <location>
        <begin position="14"/>
        <end position="23"/>
    </location>
</feature>
<feature type="compositionally biased region" description="Basic and acidic residues" evidence="1">
    <location>
        <begin position="1916"/>
        <end position="1928"/>
    </location>
</feature>
<feature type="region of interest" description="Disordered" evidence="1">
    <location>
        <begin position="1976"/>
        <end position="2005"/>
    </location>
</feature>
<feature type="region of interest" description="Disordered" evidence="1">
    <location>
        <begin position="1"/>
        <end position="147"/>
    </location>
</feature>
<feature type="compositionally biased region" description="Basic and acidic residues" evidence="1">
    <location>
        <begin position="30"/>
        <end position="46"/>
    </location>
</feature>